<dbReference type="EMBL" id="JAACNH010000009">
    <property type="protein sequence ID" value="KAG8432973.1"/>
    <property type="molecule type" value="Genomic_DNA"/>
</dbReference>
<organism evidence="1 2">
    <name type="scientific">Hymenochirus boettgeri</name>
    <name type="common">Congo dwarf clawed frog</name>
    <dbReference type="NCBI Taxonomy" id="247094"/>
    <lineage>
        <taxon>Eukaryota</taxon>
        <taxon>Metazoa</taxon>
        <taxon>Chordata</taxon>
        <taxon>Craniata</taxon>
        <taxon>Vertebrata</taxon>
        <taxon>Euteleostomi</taxon>
        <taxon>Amphibia</taxon>
        <taxon>Batrachia</taxon>
        <taxon>Anura</taxon>
        <taxon>Pipoidea</taxon>
        <taxon>Pipidae</taxon>
        <taxon>Pipinae</taxon>
        <taxon>Hymenochirus</taxon>
    </lineage>
</organism>
<dbReference type="Proteomes" id="UP000812440">
    <property type="component" value="Chromosome 9"/>
</dbReference>
<sequence length="82" mass="9601">MKKLKKKISIKKPKGIKINKHHEEKSYTENLNIYKHNVHKNLTGTFCEIKAMRTSHWVSKISEAEKSQNFKGIVHCKSKLLI</sequence>
<dbReference type="AlphaFoldDB" id="A0A8T2IMG6"/>
<comment type="caution">
    <text evidence="1">The sequence shown here is derived from an EMBL/GenBank/DDBJ whole genome shotgun (WGS) entry which is preliminary data.</text>
</comment>
<reference evidence="1" key="1">
    <citation type="thesis" date="2020" institute="ProQuest LLC" country="789 East Eisenhower Parkway, Ann Arbor, MI, USA">
        <title>Comparative Genomics and Chromosome Evolution.</title>
        <authorList>
            <person name="Mudd A.B."/>
        </authorList>
    </citation>
    <scope>NUCLEOTIDE SEQUENCE</scope>
    <source>
        <strain evidence="1">Female2</strain>
        <tissue evidence="1">Blood</tissue>
    </source>
</reference>
<gene>
    <name evidence="1" type="ORF">GDO86_017298</name>
</gene>
<evidence type="ECO:0000313" key="1">
    <source>
        <dbReference type="EMBL" id="KAG8432973.1"/>
    </source>
</evidence>
<keyword evidence="2" id="KW-1185">Reference proteome</keyword>
<name>A0A8T2IMG6_9PIPI</name>
<accession>A0A8T2IMG6</accession>
<proteinExistence type="predicted"/>
<protein>
    <submittedName>
        <fullName evidence="1">Uncharacterized protein</fullName>
    </submittedName>
</protein>
<evidence type="ECO:0000313" key="2">
    <source>
        <dbReference type="Proteomes" id="UP000812440"/>
    </source>
</evidence>